<feature type="domain" description="GGDEF" evidence="2">
    <location>
        <begin position="556"/>
        <end position="684"/>
    </location>
</feature>
<keyword evidence="1" id="KW-0472">Membrane</keyword>
<dbReference type="Proteomes" id="UP001139488">
    <property type="component" value="Unassembled WGS sequence"/>
</dbReference>
<comment type="caution">
    <text evidence="3">The sequence shown here is derived from an EMBL/GenBank/DDBJ whole genome shotgun (WGS) entry which is preliminary data.</text>
</comment>
<reference evidence="3" key="1">
    <citation type="submission" date="2021-11" db="EMBL/GenBank/DDBJ databases">
        <title>Vibrio ZSDE26 sp. nov. and Vibrio ZSDZ34 sp. nov., isolated from coastal seawater in Qingdao.</title>
        <authorList>
            <person name="Zhang P."/>
        </authorList>
    </citation>
    <scope>NUCLEOTIDE SEQUENCE</scope>
    <source>
        <strain evidence="3">ZSDZ34</strain>
    </source>
</reference>
<organism evidence="3 4">
    <name type="scientific">Vibrio gelatinilyticus</name>
    <dbReference type="NCBI Taxonomy" id="2893468"/>
    <lineage>
        <taxon>Bacteria</taxon>
        <taxon>Pseudomonadati</taxon>
        <taxon>Pseudomonadota</taxon>
        <taxon>Gammaproteobacteria</taxon>
        <taxon>Vibrionales</taxon>
        <taxon>Vibrionaceae</taxon>
        <taxon>Vibrio</taxon>
    </lineage>
</organism>
<dbReference type="CDD" id="cd01949">
    <property type="entry name" value="GGDEF"/>
    <property type="match status" value="1"/>
</dbReference>
<keyword evidence="1" id="KW-1133">Transmembrane helix</keyword>
<dbReference type="PANTHER" id="PTHR44757">
    <property type="entry name" value="DIGUANYLATE CYCLASE DGCP"/>
    <property type="match status" value="1"/>
</dbReference>
<evidence type="ECO:0000256" key="1">
    <source>
        <dbReference type="SAM" id="Phobius"/>
    </source>
</evidence>
<dbReference type="EMBL" id="JAJNNZ010000004">
    <property type="protein sequence ID" value="MCJ2376508.1"/>
    <property type="molecule type" value="Genomic_DNA"/>
</dbReference>
<dbReference type="PANTHER" id="PTHR44757:SF2">
    <property type="entry name" value="BIOFILM ARCHITECTURE MAINTENANCE PROTEIN MBAA"/>
    <property type="match status" value="1"/>
</dbReference>
<dbReference type="Gene3D" id="3.30.70.270">
    <property type="match status" value="1"/>
</dbReference>
<dbReference type="InterPro" id="IPR001638">
    <property type="entry name" value="Solute-binding_3/MltF_N"/>
</dbReference>
<dbReference type="AlphaFoldDB" id="A0A9X1WCA4"/>
<evidence type="ECO:0000313" key="3">
    <source>
        <dbReference type="EMBL" id="MCJ2376508.1"/>
    </source>
</evidence>
<dbReference type="InterPro" id="IPR029787">
    <property type="entry name" value="Nucleotide_cyclase"/>
</dbReference>
<dbReference type="Pfam" id="PF00497">
    <property type="entry name" value="SBP_bac_3"/>
    <property type="match status" value="1"/>
</dbReference>
<gene>
    <name evidence="3" type="ORF">LNL84_06630</name>
</gene>
<name>A0A9X1WCA4_9VIBR</name>
<evidence type="ECO:0000259" key="2">
    <source>
        <dbReference type="PROSITE" id="PS50887"/>
    </source>
</evidence>
<protein>
    <submittedName>
        <fullName evidence="3">GGDEF domain-containing protein</fullName>
    </submittedName>
</protein>
<accession>A0A9X1WCA4</accession>
<keyword evidence="1" id="KW-0812">Transmembrane</keyword>
<dbReference type="SUPFAM" id="SSF53850">
    <property type="entry name" value="Periplasmic binding protein-like II"/>
    <property type="match status" value="2"/>
</dbReference>
<dbReference type="Pfam" id="PF00990">
    <property type="entry name" value="GGDEF"/>
    <property type="match status" value="1"/>
</dbReference>
<dbReference type="InterPro" id="IPR000160">
    <property type="entry name" value="GGDEF_dom"/>
</dbReference>
<keyword evidence="4" id="KW-1185">Reference proteome</keyword>
<dbReference type="NCBIfam" id="TIGR00254">
    <property type="entry name" value="GGDEF"/>
    <property type="match status" value="1"/>
</dbReference>
<dbReference type="SUPFAM" id="SSF55073">
    <property type="entry name" value="Nucleotide cyclase"/>
    <property type="match status" value="1"/>
</dbReference>
<sequence>MTRKNIWMKHIWSAVIAVVYSFSIETVRAQAVPASSQTAQSNTYLVSANERDFLARFIFSTISEHSNINFEYVHYPEFGARLKAVQTGQIDFAANITYTRARSNLFIFSQPTNIEPTYLFSQKGQSFESMNTVGTSMYTAFTDIIQKYYPNKRVIDFNNNDVAYYAIKKGHIDGYIGTFLQLEEFLNAGFKATQINDQVSIPPVSIITNKEENRALLRRFNLIISQETVQKQLREKLDEYISSIAVKHLRQLMHDSDIDGSLPIRILLTQSKPYVFLNDAGNVAGISVDFAKQICALNALKCQFTYHSVQPLSKLTLPENDIEYDVITPVSSSYKLSHFKRGLPPVNHKTYVNLEGVIAKRMGYKDQVHKHVSELFSEKVGVIANGIFAKIAEQLLPNKEFIYFSDSENLLNGLRNRTIDYAVTDRVTLNKILYDKKTFDIVEDPYFSDFYTPELQFGFADTQRGRALSQLFSRTLDFVDAESITLSYQPPSNWKEVFEQKQEQQRSFVVNLLLVLLALVTLLFGFVTNHRANHDALTKLRNRHSLNRIAKQSLGKGNCLIYIDLNEFKHVNDTYGHSVGDQVLKCYAKLLNKVIDGNIYRIGGDEFVVISPINEGSLKFILPKLESFEFVVRQQHVTLQLTASMGVFLSDVSDLTIKDLLVYTDLAMYEAKGDAVTRSVIIDKYKLETIKRMHHSTLHSLPPKLDAVV</sequence>
<feature type="transmembrane region" description="Helical" evidence="1">
    <location>
        <begin position="508"/>
        <end position="527"/>
    </location>
</feature>
<dbReference type="RefSeq" id="WP_244356098.1">
    <property type="nucleotide sequence ID" value="NZ_JAJNNZ010000004.1"/>
</dbReference>
<dbReference type="InterPro" id="IPR052155">
    <property type="entry name" value="Biofilm_reg_signaling"/>
</dbReference>
<proteinExistence type="predicted"/>
<dbReference type="SMART" id="SM00062">
    <property type="entry name" value="PBPb"/>
    <property type="match status" value="2"/>
</dbReference>
<dbReference type="SMART" id="SM00267">
    <property type="entry name" value="GGDEF"/>
    <property type="match status" value="1"/>
</dbReference>
<dbReference type="InterPro" id="IPR043128">
    <property type="entry name" value="Rev_trsase/Diguanyl_cyclase"/>
</dbReference>
<evidence type="ECO:0000313" key="4">
    <source>
        <dbReference type="Proteomes" id="UP001139488"/>
    </source>
</evidence>
<dbReference type="Gene3D" id="3.40.190.10">
    <property type="entry name" value="Periplasmic binding protein-like II"/>
    <property type="match status" value="4"/>
</dbReference>
<dbReference type="PROSITE" id="PS50887">
    <property type="entry name" value="GGDEF"/>
    <property type="match status" value="1"/>
</dbReference>